<gene>
    <name evidence="2" type="ORF">HCJ94_07640</name>
</gene>
<feature type="compositionally biased region" description="Acidic residues" evidence="1">
    <location>
        <begin position="1"/>
        <end position="10"/>
    </location>
</feature>
<comment type="caution">
    <text evidence="2">The sequence shown here is derived from an EMBL/GenBank/DDBJ whole genome shotgun (WGS) entry which is preliminary data.</text>
</comment>
<feature type="region of interest" description="Disordered" evidence="1">
    <location>
        <begin position="1"/>
        <end position="50"/>
    </location>
</feature>
<organism evidence="2 3">
    <name type="scientific">Micromonospora thermarum</name>
    <dbReference type="NCBI Taxonomy" id="2720024"/>
    <lineage>
        <taxon>Bacteria</taxon>
        <taxon>Bacillati</taxon>
        <taxon>Actinomycetota</taxon>
        <taxon>Actinomycetes</taxon>
        <taxon>Micromonosporales</taxon>
        <taxon>Micromonosporaceae</taxon>
        <taxon>Micromonospora</taxon>
    </lineage>
</organism>
<accession>A0ABX0Z254</accession>
<dbReference type="EMBL" id="JAATEO010000006">
    <property type="protein sequence ID" value="NJP31862.1"/>
    <property type="molecule type" value="Genomic_DNA"/>
</dbReference>
<protein>
    <submittedName>
        <fullName evidence="2">Uncharacterized protein</fullName>
    </submittedName>
</protein>
<name>A0ABX0Z254_9ACTN</name>
<proteinExistence type="predicted"/>
<keyword evidence="3" id="KW-1185">Reference proteome</keyword>
<dbReference type="RefSeq" id="WP_168000265.1">
    <property type="nucleotide sequence ID" value="NZ_JAATEO010000006.1"/>
</dbReference>
<evidence type="ECO:0000256" key="1">
    <source>
        <dbReference type="SAM" id="MobiDB-lite"/>
    </source>
</evidence>
<evidence type="ECO:0000313" key="3">
    <source>
        <dbReference type="Proteomes" id="UP000783871"/>
    </source>
</evidence>
<evidence type="ECO:0000313" key="2">
    <source>
        <dbReference type="EMBL" id="NJP31862.1"/>
    </source>
</evidence>
<dbReference type="Proteomes" id="UP000783871">
    <property type="component" value="Unassembled WGS sequence"/>
</dbReference>
<reference evidence="2 3" key="1">
    <citation type="submission" date="2020-03" db="EMBL/GenBank/DDBJ databases">
        <title>WGS of actinomycetes isolated from Thailand.</title>
        <authorList>
            <person name="Thawai C."/>
        </authorList>
    </citation>
    <scope>NUCLEOTIDE SEQUENCE [LARGE SCALE GENOMIC DNA]</scope>
    <source>
        <strain evidence="2 3">HSS6-12</strain>
    </source>
</reference>
<sequence length="50" mass="5365">MVGDQIDEAASDALRAAPRTRRTGDESFVDRGPGYARPSGGRPYAEVDRA</sequence>